<gene>
    <name evidence="2" type="ORF">M436DRAFT_67099</name>
</gene>
<evidence type="ECO:0000313" key="3">
    <source>
        <dbReference type="Proteomes" id="UP000027730"/>
    </source>
</evidence>
<evidence type="ECO:0000313" key="2">
    <source>
        <dbReference type="EMBL" id="KEQ69432.1"/>
    </source>
</evidence>
<dbReference type="HOGENOM" id="CLU_609868_0_0_1"/>
<dbReference type="GeneID" id="25414164"/>
<feature type="chain" id="PRO_5001701472" evidence="1">
    <location>
        <begin position="19"/>
        <end position="394"/>
    </location>
</feature>
<keyword evidence="1" id="KW-0732">Signal</keyword>
<dbReference type="OrthoDB" id="10617237at2759"/>
<reference evidence="2 3" key="1">
    <citation type="journal article" date="2014" name="BMC Genomics">
        <title>Genome sequencing of four Aureobasidium pullulans varieties: biotechnological potential, stress tolerance, and description of new species.</title>
        <authorList>
            <person name="Gostin Ar C."/>
            <person name="Ohm R.A."/>
            <person name="Kogej T."/>
            <person name="Sonjak S."/>
            <person name="Turk M."/>
            <person name="Zajc J."/>
            <person name="Zalar P."/>
            <person name="Grube M."/>
            <person name="Sun H."/>
            <person name="Han J."/>
            <person name="Sharma A."/>
            <person name="Chiniquy J."/>
            <person name="Ngan C.Y."/>
            <person name="Lipzen A."/>
            <person name="Barry K."/>
            <person name="Grigoriev I.V."/>
            <person name="Gunde-Cimerman N."/>
        </authorList>
    </citation>
    <scope>NUCLEOTIDE SEQUENCE [LARGE SCALE GENOMIC DNA]</scope>
    <source>
        <strain evidence="2 3">CBS 147.97</strain>
    </source>
</reference>
<feature type="signal peptide" evidence="1">
    <location>
        <begin position="1"/>
        <end position="18"/>
    </location>
</feature>
<name>A0A074WHW1_9PEZI</name>
<dbReference type="Proteomes" id="UP000027730">
    <property type="component" value="Unassembled WGS sequence"/>
</dbReference>
<organism evidence="2 3">
    <name type="scientific">Aureobasidium namibiae CBS 147.97</name>
    <dbReference type="NCBI Taxonomy" id="1043004"/>
    <lineage>
        <taxon>Eukaryota</taxon>
        <taxon>Fungi</taxon>
        <taxon>Dikarya</taxon>
        <taxon>Ascomycota</taxon>
        <taxon>Pezizomycotina</taxon>
        <taxon>Dothideomycetes</taxon>
        <taxon>Dothideomycetidae</taxon>
        <taxon>Dothideales</taxon>
        <taxon>Saccotheciaceae</taxon>
        <taxon>Aureobasidium</taxon>
    </lineage>
</organism>
<protein>
    <submittedName>
        <fullName evidence="2">Uncharacterized protein</fullName>
    </submittedName>
</protein>
<dbReference type="AlphaFoldDB" id="A0A074WHW1"/>
<dbReference type="EMBL" id="KL584721">
    <property type="protein sequence ID" value="KEQ69432.1"/>
    <property type="molecule type" value="Genomic_DNA"/>
</dbReference>
<keyword evidence="3" id="KW-1185">Reference proteome</keyword>
<proteinExistence type="predicted"/>
<accession>A0A074WHW1</accession>
<sequence length="394" mass="39309">MLVQGFISLVFLLSVAAAAPVDNDLVQRAVISASSFCKAVNAVVTAVNEQSSASAFCSSYLSIPVVTTETTSTRTGTSTATTAVTTRVTTITVTVAATVAVSSTSSITNTVTTTATIPTGTTTVLVTHDAAACKNPYSASTVQKRTVAVKQKPACLGSYSIGAVLSSACSCLSVPTSTTTVVLSTTSTATVTITASILGTTITTTTATTTTTDVVLATTTLTVGTTVLVQATVTSTAVTGTFQLVATGDPTVSGAYATNTYTSSNYVGNNVVFSATQANGELFSIAANGNLVDQSGGQVGNIADTATTPNPAYVFINPPSTISENGFTPLTCTISVNPADGTCPVSCTENGSSISYDGSTPSGVDGPSGCGNGFWTLGQAGSLACPILTILAVN</sequence>
<evidence type="ECO:0000256" key="1">
    <source>
        <dbReference type="SAM" id="SignalP"/>
    </source>
</evidence>
<dbReference type="RefSeq" id="XP_013423710.1">
    <property type="nucleotide sequence ID" value="XM_013568256.1"/>
</dbReference>